<dbReference type="InterPro" id="IPR050721">
    <property type="entry name" value="Trk_Ktr_HKT_K-transport"/>
</dbReference>
<dbReference type="InterPro" id="IPR006037">
    <property type="entry name" value="RCK_C"/>
</dbReference>
<dbReference type="EMBL" id="CP011058">
    <property type="protein sequence ID" value="AJY77243.1"/>
    <property type="molecule type" value="Genomic_DNA"/>
</dbReference>
<accession>A0A0D5NQQ4</accession>
<reference evidence="4" key="2">
    <citation type="submission" date="2015-03" db="EMBL/GenBank/DDBJ databases">
        <title>Genome sequence of Paenibacillus beijingensis strain DSM 24997T.</title>
        <authorList>
            <person name="Kwak Y."/>
            <person name="Shin J.-H."/>
        </authorList>
    </citation>
    <scope>NUCLEOTIDE SEQUENCE [LARGE SCALE GENOMIC DNA]</scope>
    <source>
        <strain evidence="4">DSM 24997</strain>
    </source>
</reference>
<dbReference type="RefSeq" id="WP_045672668.1">
    <property type="nucleotide sequence ID" value="NZ_CP011058.1"/>
</dbReference>
<evidence type="ECO:0000259" key="1">
    <source>
        <dbReference type="PROSITE" id="PS51201"/>
    </source>
</evidence>
<dbReference type="GO" id="GO:0006813">
    <property type="term" value="P:potassium ion transport"/>
    <property type="evidence" value="ECO:0007669"/>
    <property type="project" value="InterPro"/>
</dbReference>
<dbReference type="Gene3D" id="3.40.50.720">
    <property type="entry name" value="NAD(P)-binding Rossmann-like Domain"/>
    <property type="match status" value="1"/>
</dbReference>
<dbReference type="GO" id="GO:0008324">
    <property type="term" value="F:monoatomic cation transmembrane transporter activity"/>
    <property type="evidence" value="ECO:0007669"/>
    <property type="project" value="InterPro"/>
</dbReference>
<dbReference type="AlphaFoldDB" id="A0A0D5NQQ4"/>
<dbReference type="SUPFAM" id="SSF116726">
    <property type="entry name" value="TrkA C-terminal domain-like"/>
    <property type="match status" value="1"/>
</dbReference>
<dbReference type="InterPro" id="IPR036291">
    <property type="entry name" value="NAD(P)-bd_dom_sf"/>
</dbReference>
<dbReference type="STRING" id="1126833.VN24_25175"/>
<dbReference type="Pfam" id="PF02254">
    <property type="entry name" value="TrkA_N"/>
    <property type="match status" value="1"/>
</dbReference>
<feature type="domain" description="RCK N-terminal" evidence="1">
    <location>
        <begin position="2"/>
        <end position="118"/>
    </location>
</feature>
<gene>
    <name evidence="3" type="ORF">VN24_25175</name>
</gene>
<dbReference type="Proteomes" id="UP000032633">
    <property type="component" value="Chromosome"/>
</dbReference>
<protein>
    <submittedName>
        <fullName evidence="3">Potassium uptake system protein</fullName>
    </submittedName>
</protein>
<keyword evidence="4" id="KW-1185">Reference proteome</keyword>
<sequence>MKQQFAVIGLGRFGSSLALTLTESGYEVLGIDKDEEIVADMATKLTHCVVADSTEEDVFRSLGIRNFDCAVVAIGDDIQASIMTAILLKDLGVKMIVAKALSTLHGKVLERIGIEKVIFPERDMGAKVAHQLISPNILDYIELSKDYSIAEIGIPARLSGQSLMELNLRAKFGLSVVAVNKKKGIVIAPSADIILEEKDIIVVIGLNEQIEEFENKISKGTPVRA</sequence>
<dbReference type="SUPFAM" id="SSF51735">
    <property type="entry name" value="NAD(P)-binding Rossmann-fold domains"/>
    <property type="match status" value="1"/>
</dbReference>
<dbReference type="Pfam" id="PF02080">
    <property type="entry name" value="TrkA_C"/>
    <property type="match status" value="1"/>
</dbReference>
<evidence type="ECO:0000313" key="3">
    <source>
        <dbReference type="EMBL" id="AJY77243.1"/>
    </source>
</evidence>
<dbReference type="InterPro" id="IPR003148">
    <property type="entry name" value="RCK_N"/>
</dbReference>
<dbReference type="PROSITE" id="PS51201">
    <property type="entry name" value="RCK_N"/>
    <property type="match status" value="1"/>
</dbReference>
<evidence type="ECO:0000259" key="2">
    <source>
        <dbReference type="PROSITE" id="PS51202"/>
    </source>
</evidence>
<organism evidence="3 4">
    <name type="scientific">Paenibacillus beijingensis</name>
    <dbReference type="NCBI Taxonomy" id="1126833"/>
    <lineage>
        <taxon>Bacteria</taxon>
        <taxon>Bacillati</taxon>
        <taxon>Bacillota</taxon>
        <taxon>Bacilli</taxon>
        <taxon>Bacillales</taxon>
        <taxon>Paenibacillaceae</taxon>
        <taxon>Paenibacillus</taxon>
    </lineage>
</organism>
<proteinExistence type="predicted"/>
<dbReference type="InterPro" id="IPR036721">
    <property type="entry name" value="RCK_C_sf"/>
</dbReference>
<dbReference type="HOGENOM" id="CLU_046525_3_2_9"/>
<dbReference type="PANTHER" id="PTHR43833:SF7">
    <property type="entry name" value="KTR SYSTEM POTASSIUM UPTAKE PROTEIN C"/>
    <property type="match status" value="1"/>
</dbReference>
<dbReference type="Gene3D" id="3.30.70.1450">
    <property type="entry name" value="Regulator of K+ conductance, C-terminal domain"/>
    <property type="match status" value="1"/>
</dbReference>
<reference evidence="3 4" key="1">
    <citation type="journal article" date="2015" name="J. Biotechnol.">
        <title>Complete genome sequence of Paenibacillus beijingensis 7188(T) (=DSM 24997(T)), a novel rhizobacterium from jujube garden soil.</title>
        <authorList>
            <person name="Kwak Y."/>
            <person name="Shin J.H."/>
        </authorList>
    </citation>
    <scope>NUCLEOTIDE SEQUENCE [LARGE SCALE GENOMIC DNA]</scope>
    <source>
        <strain evidence="3 4">DSM 24997</strain>
    </source>
</reference>
<feature type="domain" description="RCK C-terminal" evidence="2">
    <location>
        <begin position="135"/>
        <end position="219"/>
    </location>
</feature>
<dbReference type="KEGG" id="pbj:VN24_25175"/>
<name>A0A0D5NQQ4_9BACL</name>
<dbReference type="PATRIC" id="fig|1126833.4.peg.5535"/>
<dbReference type="PANTHER" id="PTHR43833">
    <property type="entry name" value="POTASSIUM CHANNEL PROTEIN 2-RELATED-RELATED"/>
    <property type="match status" value="1"/>
</dbReference>
<dbReference type="PROSITE" id="PS51202">
    <property type="entry name" value="RCK_C"/>
    <property type="match status" value="1"/>
</dbReference>
<evidence type="ECO:0000313" key="4">
    <source>
        <dbReference type="Proteomes" id="UP000032633"/>
    </source>
</evidence>